<dbReference type="AlphaFoldDB" id="A0A7Z3BKE9"/>
<accession>A0A7Z3BKE9</accession>
<evidence type="ECO:0000313" key="2">
    <source>
        <dbReference type="Proteomes" id="UP000502549"/>
    </source>
</evidence>
<dbReference type="Pfam" id="PF20036">
    <property type="entry name" value="Gp13-like"/>
    <property type="match status" value="1"/>
</dbReference>
<dbReference type="RefSeq" id="WP_169937626.1">
    <property type="nucleotide sequence ID" value="NZ_CP048833.1"/>
</dbReference>
<sequence>MAAGKASDFKVYQDQFQAGVIETLTQNSSAFNAASAGAIALSTLSRRGDYSQQAFFKNVANLITRRDTTSTSAATILGMTQDEWVSVKLNRKIGPVDQTKDAFRKIMAGLAEDEMSFILGEQAAKAMQVEMLNSALRAGRAALNAQASVKYTIPTNGTLGTAGLVSGLSKFGDAGSQIVCWVMHSKAYYDLVQNQITSNIDGVSNFNVATGTPVTLNRPVLVTDSDALLVNSGSGSTAVTDYYTLGLTAGGLIVENTEEEELVIENVTGNENLITRLQGEFAYNLGVRGFKWDIANGAANPTDTALGTGTNWDPNRDSFKDFAGVVIQSR</sequence>
<evidence type="ECO:0000313" key="1">
    <source>
        <dbReference type="EMBL" id="QJP08402.1"/>
    </source>
</evidence>
<proteinExistence type="predicted"/>
<dbReference type="Proteomes" id="UP000502549">
    <property type="component" value="Chromosome"/>
</dbReference>
<name>A0A7Z3BKE9_9PSED</name>
<dbReference type="EMBL" id="CP048833">
    <property type="protein sequence ID" value="QJP08402.1"/>
    <property type="molecule type" value="Genomic_DNA"/>
</dbReference>
<reference evidence="1 2" key="1">
    <citation type="submission" date="2020-02" db="EMBL/GenBank/DDBJ databases">
        <title>Complete genome sequence of Pseudomonas multiresinivorans ORNL1.</title>
        <authorList>
            <person name="Podar M."/>
        </authorList>
    </citation>
    <scope>NUCLEOTIDE SEQUENCE [LARGE SCALE GENOMIC DNA]</scope>
    <source>
        <strain evidence="2">populi</strain>
    </source>
</reference>
<dbReference type="InterPro" id="IPR045404">
    <property type="entry name" value="Gp13-like"/>
</dbReference>
<keyword evidence="2" id="KW-1185">Reference proteome</keyword>
<organism evidence="1 2">
    <name type="scientific">Pseudomonas multiresinivorans</name>
    <dbReference type="NCBI Taxonomy" id="95301"/>
    <lineage>
        <taxon>Bacteria</taxon>
        <taxon>Pseudomonadati</taxon>
        <taxon>Pseudomonadota</taxon>
        <taxon>Gammaproteobacteria</taxon>
        <taxon>Pseudomonadales</taxon>
        <taxon>Pseudomonadaceae</taxon>
        <taxon>Pseudomonas</taxon>
    </lineage>
</organism>
<protein>
    <recommendedName>
        <fullName evidence="3">Major capsid protein</fullName>
    </recommendedName>
</protein>
<dbReference type="KEGG" id="pmui:G4G71_11150"/>
<evidence type="ECO:0008006" key="3">
    <source>
        <dbReference type="Google" id="ProtNLM"/>
    </source>
</evidence>
<gene>
    <name evidence="1" type="ORF">G4G71_11150</name>
</gene>